<dbReference type="RefSeq" id="WP_092475696.1">
    <property type="nucleotide sequence ID" value="NZ_FOOX01000027.1"/>
</dbReference>
<gene>
    <name evidence="1" type="ORF">SAMN05660649_04903</name>
</gene>
<evidence type="ECO:0000313" key="2">
    <source>
        <dbReference type="Proteomes" id="UP000199337"/>
    </source>
</evidence>
<accession>A0A1I2ZEK6</accession>
<dbReference type="Pfam" id="PF03683">
    <property type="entry name" value="UPF0175"/>
    <property type="match status" value="1"/>
</dbReference>
<dbReference type="AlphaFoldDB" id="A0A1I2ZEK6"/>
<reference evidence="2" key="1">
    <citation type="submission" date="2016-10" db="EMBL/GenBank/DDBJ databases">
        <authorList>
            <person name="Varghese N."/>
            <person name="Submissions S."/>
        </authorList>
    </citation>
    <scope>NUCLEOTIDE SEQUENCE [LARGE SCALE GENOMIC DNA]</scope>
    <source>
        <strain evidence="2">DSM 17038</strain>
    </source>
</reference>
<evidence type="ECO:0000313" key="1">
    <source>
        <dbReference type="EMBL" id="SFH36268.1"/>
    </source>
</evidence>
<proteinExistence type="predicted"/>
<dbReference type="InterPro" id="IPR005368">
    <property type="entry name" value="UPF0175"/>
</dbReference>
<keyword evidence="2" id="KW-1185">Reference proteome</keyword>
<dbReference type="EMBL" id="FOOX01000027">
    <property type="protein sequence ID" value="SFH36268.1"/>
    <property type="molecule type" value="Genomic_DNA"/>
</dbReference>
<dbReference type="InterPro" id="IPR013321">
    <property type="entry name" value="Arc_rbn_hlx_hlx"/>
</dbReference>
<dbReference type="Proteomes" id="UP000199337">
    <property type="component" value="Unassembled WGS sequence"/>
</dbReference>
<name>A0A1I2ZEK6_9FIRM</name>
<dbReference type="OrthoDB" id="1808416at2"/>
<sequence length="109" mass="12681">MEKRTKINTEFDPILLKKLDAYASKKYLDRSSALQQLVSLALREIHKKEAVQAYRDGRMTTRQCAEMLGVDYFEMNEILQSENVNIIPEPCQNAETLLNNLQESFNQKQ</sequence>
<organism evidence="1 2">
    <name type="scientific">Desulfotruncus arcticus DSM 17038</name>
    <dbReference type="NCBI Taxonomy" id="1121424"/>
    <lineage>
        <taxon>Bacteria</taxon>
        <taxon>Bacillati</taxon>
        <taxon>Bacillota</taxon>
        <taxon>Clostridia</taxon>
        <taxon>Eubacteriales</taxon>
        <taxon>Desulfallaceae</taxon>
        <taxon>Desulfotruncus</taxon>
    </lineage>
</organism>
<protein>
    <submittedName>
        <fullName evidence="1">Uncharacterized protein family (UPF0175)</fullName>
    </submittedName>
</protein>
<dbReference type="Gene3D" id="1.10.1220.10">
    <property type="entry name" value="Met repressor-like"/>
    <property type="match status" value="1"/>
</dbReference>
<dbReference type="GO" id="GO:0006355">
    <property type="term" value="P:regulation of DNA-templated transcription"/>
    <property type="evidence" value="ECO:0007669"/>
    <property type="project" value="InterPro"/>
</dbReference>
<dbReference type="STRING" id="341036.SAMN05660649_04903"/>